<dbReference type="SUPFAM" id="SSF52058">
    <property type="entry name" value="L domain-like"/>
    <property type="match status" value="2"/>
</dbReference>
<dbReference type="VEuPathDB" id="PlasmoDB:PRCDC_1431700"/>
<evidence type="ECO:0000313" key="4">
    <source>
        <dbReference type="EMBL" id="CDO66791.1"/>
    </source>
</evidence>
<accession>A0A060S4P8</accession>
<dbReference type="PANTHER" id="PTHR15454">
    <property type="entry name" value="NISCHARIN RELATED"/>
    <property type="match status" value="1"/>
</dbReference>
<dbReference type="EMBL" id="HG810775">
    <property type="protein sequence ID" value="CDO66791.1"/>
    <property type="molecule type" value="Genomic_DNA"/>
</dbReference>
<dbReference type="PANTHER" id="PTHR15454:SF56">
    <property type="entry name" value="PROTEIN PHOSPHATASE 1 REGULATORY SUBUNIT 7-RELATED"/>
    <property type="match status" value="1"/>
</dbReference>
<dbReference type="GO" id="GO:0005737">
    <property type="term" value="C:cytoplasm"/>
    <property type="evidence" value="ECO:0007669"/>
    <property type="project" value="TreeGrafter"/>
</dbReference>
<reference evidence="4" key="2">
    <citation type="submission" date="2014-05" db="EMBL/GenBank/DDBJ databases">
        <title>The genome sequences of chimpanzee malaria parasites reveal the path to human adaptation.</title>
        <authorList>
            <person name="Otto T.D."/>
            <person name="Rayner J.C."/>
            <person name="Boehme U."/>
            <person name="Pain A."/>
            <person name="Spottiswoode N."/>
            <person name="Sanders M."/>
            <person name="Quail M."/>
            <person name="Ollomo B."/>
            <person name="Renaud F."/>
            <person name="Thomas A.W."/>
            <person name="Prugnolle F."/>
            <person name="Conway D.J."/>
            <person name="Newbold C."/>
            <person name="Berriman M."/>
        </authorList>
    </citation>
    <scope>NUCLEOTIDE SEQUENCE [LARGE SCALE GENOMIC DNA]</scope>
    <source>
        <strain evidence="4">CDC</strain>
    </source>
</reference>
<evidence type="ECO:0000256" key="3">
    <source>
        <dbReference type="SAM" id="MobiDB-lite"/>
    </source>
</evidence>
<dbReference type="PhylomeDB" id="A0A060S4P8"/>
<evidence type="ECO:0000256" key="1">
    <source>
        <dbReference type="ARBA" id="ARBA00022614"/>
    </source>
</evidence>
<dbReference type="InterPro" id="IPR003591">
    <property type="entry name" value="Leu-rich_rpt_typical-subtyp"/>
</dbReference>
<sequence>METLKDEENYIKLIKVSNNVEDKKNEEIEKIEVCMEKYINLNIFEYFKNLKELYLVKNNITDITPLFNCINLTILFLQINKIKSILGIEKLRYLEKLNLFNNELNEQFINIEHNKYLVHIDLSDNQIERIEFFYNTNIFLYINLANNSIRNIEPLKNNFHLEYLNISGNKIEKFEDIQVLHKLKKIKELYLNSIYYKNNILTDNLFYKHYFFNNFPNLQVLDHEIITDKERKHTMSDIEALKCIIDFKINFIREKYKKEKYYILFINNKNISYLNEVLKPYHFYLNVVQEYNFLENKEKENISNIKEQIKFYLSAYTARFNYIMKRLKEERNLQIRYLTTSINSYFNIFFKSITKEQEEYKFIENFIKLNFNSESLKNYYIDDIKIENIIKVKKLNHNVLDTLIEEQTNSLIYKKNILFLHPYNYCKLNDNFDFDEKEYTVDDCEKKKFFEKNYICSCYNINHILKTLIKLFLEKDQLHELVHLIYYKNKQNDDVLNYKNDINIKKKILRNKKFDFPFFSIYIVENYFFEKEYKEVTAYSTQDNKINENDENENENENKNHENEYKNKNDENKRTNNEIKFKIYYTLPKHTNLKYIVNLSLLNKNKEKNNEKNNEKNDEKNNEKNDEKNNEKNDEKNNEKNNEKNDEKNDEKNELNKIHSSIIKTCAPKKIKRYDFLKFIGIKNKTNTIFFNENLIDDFFHYILTFEHINFFHITKYFIKLSKIICEIKKNIYLLILKNNLNCSEKDTSLNENGEIRVYEDMEILKKEKEKIINNLKNKNVDINYYNDPSNGKNNDVTIIYMNSLHLSKIYVHVFKNHYNNLKELYLRNNNINNLKTFFHFDSNDIESLEVLDLSFNCISDLTPLFKYFPNLINIDLSFNYIYDYQQIQLFSVHHQHIEYLSILNNSLYIKKIYYENIHLLFPQIKIFNDITITNKTNFDIKNYAFICKNKERVYDEYGMDDDDQDGHNKNYIKIKNINNEHCLKVYEDINIHNYEMQIQMINLSNLYMKLTYLNFEIFKYLKILDLSNNGIEHLTNLTLPKQLKVLNLRNNKIFCIDFLHDKLEIEMLILDNNELKNINKVNVLKKLKILRCSHNKLSTIPLFQKCSLKEMDIHNNFIKDITHIVLIKNKQSLICINIYNNKINFLNLDLYLIHIFPNLLILNNSCVERRQNSEKYFKNIYTLDVFFDIYNMYPPYTSLQSLEINNLKIKNILFDINNDNFYNLKFLNISNNYINNIHNIGPLDNLKALILNNNKHINENSFMGEHERNVLNNFKSLEDLDISFCLLSKTNFFKKCPNLKNLKTLNLEGNNINSIKYLENLERLKVLNLSNNKISKISPDSFPKSLENLNISNNLIRNLSPFDNLKNVETLDLRVNRIDNIDEFKYLKNLEKLKTLYLNGNRKIKEHFIIIKNMLTQIENFDNKIMKEQNNLTSNLEEKREEFKLHKDISKKNILITSNNDNNNNNNNYYNATYNYSNIKSPAKNKTKMTKLKGHIKKEPYEDRLKKDSFTVIGKKVNSSGNY</sequence>
<dbReference type="SMART" id="SM00369">
    <property type="entry name" value="LRR_TYP"/>
    <property type="match status" value="8"/>
</dbReference>
<evidence type="ECO:0000256" key="2">
    <source>
        <dbReference type="ARBA" id="ARBA00022737"/>
    </source>
</evidence>
<dbReference type="SMART" id="SM00365">
    <property type="entry name" value="LRR_SD22"/>
    <property type="match status" value="13"/>
</dbReference>
<dbReference type="InterPro" id="IPR032675">
    <property type="entry name" value="LRR_dom_sf"/>
</dbReference>
<feature type="region of interest" description="Disordered" evidence="3">
    <location>
        <begin position="544"/>
        <end position="573"/>
    </location>
</feature>
<dbReference type="PROSITE" id="PS51450">
    <property type="entry name" value="LRR"/>
    <property type="match status" value="12"/>
</dbReference>
<reference evidence="4" key="1">
    <citation type="submission" date="2014-01" db="EMBL/GenBank/DDBJ databases">
        <authorList>
            <person name="Aslett M."/>
        </authorList>
    </citation>
    <scope>NUCLEOTIDE SEQUENCE</scope>
    <source>
        <strain evidence="4">CDC</strain>
    </source>
</reference>
<dbReference type="Gene3D" id="3.80.10.10">
    <property type="entry name" value="Ribonuclease Inhibitor"/>
    <property type="match status" value="7"/>
</dbReference>
<organism evidence="4 5">
    <name type="scientific">Plasmodium reichenowi</name>
    <dbReference type="NCBI Taxonomy" id="5854"/>
    <lineage>
        <taxon>Eukaryota</taxon>
        <taxon>Sar</taxon>
        <taxon>Alveolata</taxon>
        <taxon>Apicomplexa</taxon>
        <taxon>Aconoidasida</taxon>
        <taxon>Haemosporida</taxon>
        <taxon>Plasmodiidae</taxon>
        <taxon>Plasmodium</taxon>
        <taxon>Plasmodium (Laverania)</taxon>
    </lineage>
</organism>
<dbReference type="InterPro" id="IPR025875">
    <property type="entry name" value="Leu-rich_rpt_4"/>
</dbReference>
<keyword evidence="5" id="KW-1185">Reference proteome</keyword>
<protein>
    <submittedName>
        <fullName evidence="4">Leucine-rich repeat protein</fullName>
    </submittedName>
</protein>
<feature type="compositionally biased region" description="Basic and acidic residues" evidence="3">
    <location>
        <begin position="556"/>
        <end position="573"/>
    </location>
</feature>
<dbReference type="SUPFAM" id="SSF52075">
    <property type="entry name" value="Outer arm dynein light chain 1"/>
    <property type="match status" value="2"/>
</dbReference>
<dbReference type="InterPro" id="IPR001611">
    <property type="entry name" value="Leu-rich_rpt"/>
</dbReference>
<feature type="region of interest" description="Disordered" evidence="3">
    <location>
        <begin position="607"/>
        <end position="653"/>
    </location>
</feature>
<name>A0A060S4P8_PLARE</name>
<dbReference type="SMART" id="SM00364">
    <property type="entry name" value="LRR_BAC"/>
    <property type="match status" value="6"/>
</dbReference>
<gene>
    <name evidence="4" type="primary">LRR5</name>
    <name evidence="4" type="ORF">PRCDC_1431700</name>
</gene>
<dbReference type="VEuPathDB" id="PlasmoDB:PRG01_1432400"/>
<dbReference type="Proteomes" id="UP000027581">
    <property type="component" value="Unassembled WGS sequence"/>
</dbReference>
<evidence type="ECO:0000313" key="5">
    <source>
        <dbReference type="Proteomes" id="UP000027581"/>
    </source>
</evidence>
<keyword evidence="2" id="KW-0677">Repeat</keyword>
<keyword evidence="1" id="KW-0433">Leucine-rich repeat</keyword>
<dbReference type="Pfam" id="PF12799">
    <property type="entry name" value="LRR_4"/>
    <property type="match status" value="2"/>
</dbReference>
<proteinExistence type="predicted"/>